<keyword evidence="2" id="KW-1185">Reference proteome</keyword>
<accession>A0AAE0G1K0</accession>
<evidence type="ECO:0000313" key="2">
    <source>
        <dbReference type="Proteomes" id="UP001190700"/>
    </source>
</evidence>
<reference evidence="1 2" key="1">
    <citation type="journal article" date="2015" name="Genome Biol. Evol.">
        <title>Comparative Genomics of a Bacterivorous Green Alga Reveals Evolutionary Causalities and Consequences of Phago-Mixotrophic Mode of Nutrition.</title>
        <authorList>
            <person name="Burns J.A."/>
            <person name="Paasch A."/>
            <person name="Narechania A."/>
            <person name="Kim E."/>
        </authorList>
    </citation>
    <scope>NUCLEOTIDE SEQUENCE [LARGE SCALE GENOMIC DNA]</scope>
    <source>
        <strain evidence="1 2">PLY_AMNH</strain>
    </source>
</reference>
<comment type="caution">
    <text evidence="1">The sequence shown here is derived from an EMBL/GenBank/DDBJ whole genome shotgun (WGS) entry which is preliminary data.</text>
</comment>
<protein>
    <submittedName>
        <fullName evidence="1">Uncharacterized protein</fullName>
    </submittedName>
</protein>
<dbReference type="AlphaFoldDB" id="A0AAE0G1K0"/>
<organism evidence="1 2">
    <name type="scientific">Cymbomonas tetramitiformis</name>
    <dbReference type="NCBI Taxonomy" id="36881"/>
    <lineage>
        <taxon>Eukaryota</taxon>
        <taxon>Viridiplantae</taxon>
        <taxon>Chlorophyta</taxon>
        <taxon>Pyramimonadophyceae</taxon>
        <taxon>Pyramimonadales</taxon>
        <taxon>Pyramimonadaceae</taxon>
        <taxon>Cymbomonas</taxon>
    </lineage>
</organism>
<proteinExistence type="predicted"/>
<sequence>MVGVAQCPVKFARDSVVRLSQCSLGGVDSVGQYETEKTWLPAEAVARVYADDYGARALIVGAWTQTAFALVESLYVQGGGIFIFGCWPETGGGRFAESQDRWAALRLAGALFREEMGATWITYWLQRMVLG</sequence>
<dbReference type="EMBL" id="LGRX02010715">
    <property type="protein sequence ID" value="KAK3269830.1"/>
    <property type="molecule type" value="Genomic_DNA"/>
</dbReference>
<name>A0AAE0G1K0_9CHLO</name>
<evidence type="ECO:0000313" key="1">
    <source>
        <dbReference type="EMBL" id="KAK3269830.1"/>
    </source>
</evidence>
<gene>
    <name evidence="1" type="ORF">CYMTET_21728</name>
</gene>
<dbReference type="Proteomes" id="UP001190700">
    <property type="component" value="Unassembled WGS sequence"/>
</dbReference>